<dbReference type="SUPFAM" id="SSF48452">
    <property type="entry name" value="TPR-like"/>
    <property type="match status" value="1"/>
</dbReference>
<name>A0ABS6RXP4_9BACT</name>
<keyword evidence="4" id="KW-1185">Reference proteome</keyword>
<evidence type="ECO:0000256" key="2">
    <source>
        <dbReference type="ARBA" id="ARBA00022803"/>
    </source>
</evidence>
<dbReference type="InterPro" id="IPR011990">
    <property type="entry name" value="TPR-like_helical_dom_sf"/>
</dbReference>
<evidence type="ECO:0000256" key="1">
    <source>
        <dbReference type="ARBA" id="ARBA00022737"/>
    </source>
</evidence>
<dbReference type="SMART" id="SM00028">
    <property type="entry name" value="TPR"/>
    <property type="match status" value="4"/>
</dbReference>
<dbReference type="Proteomes" id="UP001196980">
    <property type="component" value="Unassembled WGS sequence"/>
</dbReference>
<evidence type="ECO:0000313" key="4">
    <source>
        <dbReference type="Proteomes" id="UP001196980"/>
    </source>
</evidence>
<accession>A0ABS6RXP4</accession>
<proteinExistence type="predicted"/>
<dbReference type="RefSeq" id="WP_218251426.1">
    <property type="nucleotide sequence ID" value="NZ_JABXWD010000048.1"/>
</dbReference>
<keyword evidence="1" id="KW-0677">Repeat</keyword>
<keyword evidence="2" id="KW-0802">TPR repeat</keyword>
<reference evidence="3 4" key="1">
    <citation type="journal article" date="2020" name="J Geophys Res Biogeosci">
        <title>Magnetotaxis as an Adaptation to Enable Bacterial Shuttling of Microbial Sulfur and Sulfur Cycling Across Aquatic Oxic#Anoxic Interfaces.</title>
        <authorList>
            <person name="Li J."/>
            <person name="Liu P."/>
            <person name="Wang J."/>
            <person name="Roberts A.P."/>
            <person name="Pan Y."/>
        </authorList>
    </citation>
    <scope>NUCLEOTIDE SEQUENCE [LARGE SCALE GENOMIC DNA]</scope>
    <source>
        <strain evidence="3 4">MYR-1_YQ</strain>
    </source>
</reference>
<dbReference type="EMBL" id="JABXWD010000048">
    <property type="protein sequence ID" value="MBV6340809.1"/>
    <property type="molecule type" value="Genomic_DNA"/>
</dbReference>
<organism evidence="3 4">
    <name type="scientific">Candidatus Magnetobacterium casense</name>
    <dbReference type="NCBI Taxonomy" id="1455061"/>
    <lineage>
        <taxon>Bacteria</taxon>
        <taxon>Pseudomonadati</taxon>
        <taxon>Nitrospirota</taxon>
        <taxon>Thermodesulfovibrionia</taxon>
        <taxon>Thermodesulfovibrionales</taxon>
        <taxon>Candidatus Magnetobacteriaceae</taxon>
        <taxon>Candidatus Magnetobacterium</taxon>
    </lineage>
</organism>
<sequence length="494" mass="57215">MILQEDYPLLFRTQTMEFSKMKGLSSVEVIMNVLSKEAKEALQVLCVPNMLEDSLAESLLQKTGVANGNAPAIIKRLRDFPIWRYRTIRTWAFHDDIREYCIGKLNGSGKEIRKTVLDTLRAKRKEFEDFAAFNINDYDLQVARLAFTIEEEKPEAIKTVRAIFDLATYFNEPETGRVIDRYLEEDIPETGQTGKSLQPYMLNAFFMRGMYAYKKKNHNKSLRFMIPVWEKRHNTVASRRDAAIAAHIVGLIWSKRRETWKDAERAYKDSLELGKGERHHQAQVYHSLGNLLSKDRTRWKKAEDAYKESLKLRSGDSADQAQVYHSLGNLLSKDSNRWKDAEDAYKESLKCGKGDRHHEAQVYHSLAYLLSKDNNRWDEAEDTYNKSLELNKDNVLDKVKVCTGFGTFLLRDKKDYSSARKHIEFALEHERDDKYLKQLLSLLEEIDRAEDSENPKGVDGKNLLKFAGTIDPNDLELMSKAIDEGCEQVDTDEW</sequence>
<dbReference type="InterPro" id="IPR019734">
    <property type="entry name" value="TPR_rpt"/>
</dbReference>
<dbReference type="Gene3D" id="1.25.40.10">
    <property type="entry name" value="Tetratricopeptide repeat domain"/>
    <property type="match status" value="1"/>
</dbReference>
<dbReference type="PANTHER" id="PTHR45641">
    <property type="entry name" value="TETRATRICOPEPTIDE REPEAT PROTEIN (AFU_ORTHOLOGUE AFUA_6G03870)"/>
    <property type="match status" value="1"/>
</dbReference>
<comment type="caution">
    <text evidence="3">The sequence shown here is derived from an EMBL/GenBank/DDBJ whole genome shotgun (WGS) entry which is preliminary data.</text>
</comment>
<protein>
    <submittedName>
        <fullName evidence="3">Tetratricopeptide repeat protein</fullName>
    </submittedName>
</protein>
<dbReference type="PANTHER" id="PTHR45641:SF1">
    <property type="entry name" value="AAA+ ATPASE DOMAIN-CONTAINING PROTEIN"/>
    <property type="match status" value="1"/>
</dbReference>
<dbReference type="Pfam" id="PF13424">
    <property type="entry name" value="TPR_12"/>
    <property type="match status" value="1"/>
</dbReference>
<gene>
    <name evidence="3" type="ORF">HWQ67_04355</name>
</gene>
<evidence type="ECO:0000313" key="3">
    <source>
        <dbReference type="EMBL" id="MBV6340809.1"/>
    </source>
</evidence>